<dbReference type="CDD" id="cd06257">
    <property type="entry name" value="DnaJ"/>
    <property type="match status" value="1"/>
</dbReference>
<evidence type="ECO:0000256" key="1">
    <source>
        <dbReference type="ARBA" id="ARBA00004123"/>
    </source>
</evidence>
<accession>A0A1B6GI15</accession>
<comment type="subcellular location">
    <subcellularLocation>
        <location evidence="2">Cytoplasm</location>
    </subcellularLocation>
    <subcellularLocation>
        <location evidence="1">Nucleus</location>
    </subcellularLocation>
</comment>
<keyword evidence="6" id="KW-0539">Nucleus</keyword>
<dbReference type="Pfam" id="PF00076">
    <property type="entry name" value="RRM_1"/>
    <property type="match status" value="1"/>
</dbReference>
<protein>
    <recommendedName>
        <fullName evidence="8">DnaJ homolog subfamily C member 17</fullName>
    </recommendedName>
</protein>
<dbReference type="InterPro" id="IPR034254">
    <property type="entry name" value="DNAJC17_RRM"/>
</dbReference>
<dbReference type="InterPro" id="IPR036869">
    <property type="entry name" value="J_dom_sf"/>
</dbReference>
<evidence type="ECO:0000256" key="5">
    <source>
        <dbReference type="ARBA" id="ARBA00023186"/>
    </source>
</evidence>
<feature type="coiled-coil region" evidence="10">
    <location>
        <begin position="76"/>
        <end position="135"/>
    </location>
</feature>
<evidence type="ECO:0000313" key="13">
    <source>
        <dbReference type="EMBL" id="JAS62060.1"/>
    </source>
</evidence>
<evidence type="ECO:0000256" key="3">
    <source>
        <dbReference type="ARBA" id="ARBA00022490"/>
    </source>
</evidence>
<evidence type="ECO:0000259" key="12">
    <source>
        <dbReference type="PROSITE" id="PS50102"/>
    </source>
</evidence>
<dbReference type="GO" id="GO:0003723">
    <property type="term" value="F:RNA binding"/>
    <property type="evidence" value="ECO:0007669"/>
    <property type="project" value="UniProtKB-UniRule"/>
</dbReference>
<evidence type="ECO:0000256" key="6">
    <source>
        <dbReference type="ARBA" id="ARBA00023242"/>
    </source>
</evidence>
<comment type="function">
    <text evidence="7">May negatively affect PAX8-induced thyroglobulin/TG transcription.</text>
</comment>
<sequence>MDDIMKIDLYELLGILPSATVQEVKKAYRKKALKCHPDKNPDNARAGELFHQLSKALEILIDDSARAAYDKVINAKKAAALRNKELDSKRKKLKEDLEAKERQAQTEEIREKSAEEKFKAEIERLRKEGSKQLEEEIEFVRSQIQREKHCDAEQHDPDLFRLKIKWKITEDDQSHNTYNHDSLTKIFSKYGEISALVVSNKKKGSALLEFTSSTAAINAQRLEKGFLSNPLSVSWLRGQPPSVSVPFNATRGPNVTNPQPGMNIFPSVPTDTSTSRSKVFPCFYPGPDTFKKNRQEKQETDFEAAVLSRMRQAEEEKRRVIERGGS</sequence>
<dbReference type="GO" id="GO:0000390">
    <property type="term" value="P:spliceosomal complex disassembly"/>
    <property type="evidence" value="ECO:0007669"/>
    <property type="project" value="TreeGrafter"/>
</dbReference>
<proteinExistence type="predicted"/>
<dbReference type="PROSITE" id="PS50076">
    <property type="entry name" value="DNAJ_2"/>
    <property type="match status" value="1"/>
</dbReference>
<dbReference type="InterPro" id="IPR012677">
    <property type="entry name" value="Nucleotide-bd_a/b_plait_sf"/>
</dbReference>
<evidence type="ECO:0000256" key="8">
    <source>
        <dbReference type="ARBA" id="ARBA00074360"/>
    </source>
</evidence>
<dbReference type="SUPFAM" id="SSF54928">
    <property type="entry name" value="RNA-binding domain, RBD"/>
    <property type="match status" value="1"/>
</dbReference>
<name>A0A1B6GI15_9HEMI</name>
<dbReference type="PRINTS" id="PR00625">
    <property type="entry name" value="JDOMAIN"/>
</dbReference>
<dbReference type="InterPro" id="IPR001623">
    <property type="entry name" value="DnaJ_domain"/>
</dbReference>
<dbReference type="Gene3D" id="1.10.287.110">
    <property type="entry name" value="DnaJ domain"/>
    <property type="match status" value="1"/>
</dbReference>
<evidence type="ECO:0000256" key="10">
    <source>
        <dbReference type="SAM" id="Coils"/>
    </source>
</evidence>
<dbReference type="PANTHER" id="PTHR44313:SF1">
    <property type="entry name" value="DNAJ HOMOLOG SUBFAMILY C MEMBER 17"/>
    <property type="match status" value="1"/>
</dbReference>
<evidence type="ECO:0000256" key="7">
    <source>
        <dbReference type="ARBA" id="ARBA00053783"/>
    </source>
</evidence>
<dbReference type="InterPro" id="IPR035979">
    <property type="entry name" value="RBD_domain_sf"/>
</dbReference>
<dbReference type="GO" id="GO:0005737">
    <property type="term" value="C:cytoplasm"/>
    <property type="evidence" value="ECO:0007669"/>
    <property type="project" value="UniProtKB-SubCell"/>
</dbReference>
<evidence type="ECO:0000256" key="2">
    <source>
        <dbReference type="ARBA" id="ARBA00004496"/>
    </source>
</evidence>
<gene>
    <name evidence="13" type="ORF">g.12786</name>
</gene>
<dbReference type="Gene3D" id="3.30.70.330">
    <property type="match status" value="1"/>
</dbReference>
<dbReference type="PROSITE" id="PS50102">
    <property type="entry name" value="RRM"/>
    <property type="match status" value="1"/>
</dbReference>
<dbReference type="InterPro" id="IPR000504">
    <property type="entry name" value="RRM_dom"/>
</dbReference>
<dbReference type="PANTHER" id="PTHR44313">
    <property type="entry name" value="DNAJ HOMOLOG SUBFAMILY C MEMBER 17"/>
    <property type="match status" value="1"/>
</dbReference>
<dbReference type="SMART" id="SM00271">
    <property type="entry name" value="DnaJ"/>
    <property type="match status" value="1"/>
</dbReference>
<organism evidence="13">
    <name type="scientific">Cuerna arida</name>
    <dbReference type="NCBI Taxonomy" id="1464854"/>
    <lineage>
        <taxon>Eukaryota</taxon>
        <taxon>Metazoa</taxon>
        <taxon>Ecdysozoa</taxon>
        <taxon>Arthropoda</taxon>
        <taxon>Hexapoda</taxon>
        <taxon>Insecta</taxon>
        <taxon>Pterygota</taxon>
        <taxon>Neoptera</taxon>
        <taxon>Paraneoptera</taxon>
        <taxon>Hemiptera</taxon>
        <taxon>Auchenorrhyncha</taxon>
        <taxon>Membracoidea</taxon>
        <taxon>Cicadellidae</taxon>
        <taxon>Cicadellinae</taxon>
        <taxon>Proconiini</taxon>
        <taxon>Cuerna</taxon>
    </lineage>
</organism>
<feature type="domain" description="J" evidence="11">
    <location>
        <begin position="8"/>
        <end position="73"/>
    </location>
</feature>
<dbReference type="Pfam" id="PF00226">
    <property type="entry name" value="DnaJ"/>
    <property type="match status" value="1"/>
</dbReference>
<dbReference type="CDD" id="cd12429">
    <property type="entry name" value="RRM_DNAJC17"/>
    <property type="match status" value="1"/>
</dbReference>
<evidence type="ECO:0000256" key="4">
    <source>
        <dbReference type="ARBA" id="ARBA00022884"/>
    </source>
</evidence>
<evidence type="ECO:0000259" key="11">
    <source>
        <dbReference type="PROSITE" id="PS50076"/>
    </source>
</evidence>
<evidence type="ECO:0000256" key="9">
    <source>
        <dbReference type="PROSITE-ProRule" id="PRU00176"/>
    </source>
</evidence>
<keyword evidence="3" id="KW-0963">Cytoplasm</keyword>
<dbReference type="AlphaFoldDB" id="A0A1B6GI15"/>
<feature type="domain" description="RRM" evidence="12">
    <location>
        <begin position="157"/>
        <end position="238"/>
    </location>
</feature>
<keyword evidence="5" id="KW-0143">Chaperone</keyword>
<dbReference type="GO" id="GO:0005681">
    <property type="term" value="C:spliceosomal complex"/>
    <property type="evidence" value="ECO:0007669"/>
    <property type="project" value="TreeGrafter"/>
</dbReference>
<dbReference type="SUPFAM" id="SSF46565">
    <property type="entry name" value="Chaperone J-domain"/>
    <property type="match status" value="1"/>
</dbReference>
<dbReference type="FunFam" id="1.10.287.110:FF:000059">
    <property type="entry name" value="dnaJ homolog subfamily C member 17"/>
    <property type="match status" value="1"/>
</dbReference>
<keyword evidence="10" id="KW-0175">Coiled coil</keyword>
<dbReference type="InterPro" id="IPR052094">
    <property type="entry name" value="Pre-mRNA-splicing_ERAD"/>
</dbReference>
<dbReference type="EMBL" id="GECZ01007709">
    <property type="protein sequence ID" value="JAS62060.1"/>
    <property type="molecule type" value="Transcribed_RNA"/>
</dbReference>
<keyword evidence="4 9" id="KW-0694">RNA-binding</keyword>
<reference evidence="13" key="1">
    <citation type="submission" date="2015-11" db="EMBL/GenBank/DDBJ databases">
        <title>De novo transcriptome assembly of four potential Pierce s Disease insect vectors from Arizona vineyards.</title>
        <authorList>
            <person name="Tassone E.E."/>
        </authorList>
    </citation>
    <scope>NUCLEOTIDE SEQUENCE</scope>
</reference>